<protein>
    <recommendedName>
        <fullName evidence="2">DUF2059 domain-containing protein</fullName>
    </recommendedName>
</protein>
<organism evidence="3 4">
    <name type="scientific">Photobacterium jeanii</name>
    <dbReference type="NCBI Taxonomy" id="858640"/>
    <lineage>
        <taxon>Bacteria</taxon>
        <taxon>Pseudomonadati</taxon>
        <taxon>Pseudomonadota</taxon>
        <taxon>Gammaproteobacteria</taxon>
        <taxon>Vibrionales</taxon>
        <taxon>Vibrionaceae</taxon>
        <taxon>Photobacterium</taxon>
    </lineage>
</organism>
<evidence type="ECO:0000256" key="1">
    <source>
        <dbReference type="SAM" id="SignalP"/>
    </source>
</evidence>
<gene>
    <name evidence="3" type="ORF">A3K86_15295</name>
</gene>
<accession>A0A178K6S6</accession>
<keyword evidence="4" id="KW-1185">Reference proteome</keyword>
<dbReference type="RefSeq" id="WP_068332926.1">
    <property type="nucleotide sequence ID" value="NZ_LVHF01000029.1"/>
</dbReference>
<comment type="caution">
    <text evidence="3">The sequence shown here is derived from an EMBL/GenBank/DDBJ whole genome shotgun (WGS) entry which is preliminary data.</text>
</comment>
<feature type="chain" id="PRO_5008090071" description="DUF2059 domain-containing protein" evidence="1">
    <location>
        <begin position="20"/>
        <end position="166"/>
    </location>
</feature>
<feature type="domain" description="DUF2059" evidence="2">
    <location>
        <begin position="88"/>
        <end position="141"/>
    </location>
</feature>
<feature type="signal peptide" evidence="1">
    <location>
        <begin position="1"/>
        <end position="19"/>
    </location>
</feature>
<reference evidence="3 4" key="1">
    <citation type="submission" date="2016-03" db="EMBL/GenBank/DDBJ databases">
        <title>Photobacterium proteolyticum sp. nov. a protease producing bacterium isolated from ocean sediments of Laizhou Bay.</title>
        <authorList>
            <person name="Li Y."/>
        </authorList>
    </citation>
    <scope>NUCLEOTIDE SEQUENCE [LARGE SCALE GENOMIC DNA]</scope>
    <source>
        <strain evidence="3 4">R-40508</strain>
    </source>
</reference>
<evidence type="ECO:0000259" key="2">
    <source>
        <dbReference type="Pfam" id="PF09832"/>
    </source>
</evidence>
<sequence>MKKSLAVILFMLFSAVANADVDQDVEWVVRAIYNEQTIAALNEQATVQSVHSMIPIIENNLDRKLSQAEQIRLYTFWFERIEKIVTADAMVSVVAPVLKQQFSESEIKQLKEFYTSPIGSKWVAATPEIMNQMQTSTMSYVSATLKDSDFLESFKSNFESEFPGWL</sequence>
<dbReference type="Proteomes" id="UP000078503">
    <property type="component" value="Unassembled WGS sequence"/>
</dbReference>
<dbReference type="AlphaFoldDB" id="A0A178K6S6"/>
<keyword evidence="1" id="KW-0732">Signal</keyword>
<evidence type="ECO:0000313" key="4">
    <source>
        <dbReference type="Proteomes" id="UP000078503"/>
    </source>
</evidence>
<proteinExistence type="predicted"/>
<dbReference type="EMBL" id="LVHF01000029">
    <property type="protein sequence ID" value="OAN13030.1"/>
    <property type="molecule type" value="Genomic_DNA"/>
</dbReference>
<dbReference type="OrthoDB" id="191313at2"/>
<dbReference type="InterPro" id="IPR018637">
    <property type="entry name" value="DUF2059"/>
</dbReference>
<dbReference type="Pfam" id="PF09832">
    <property type="entry name" value="DUF2059"/>
    <property type="match status" value="1"/>
</dbReference>
<evidence type="ECO:0000313" key="3">
    <source>
        <dbReference type="EMBL" id="OAN13030.1"/>
    </source>
</evidence>
<name>A0A178K6S6_9GAMM</name>